<protein>
    <submittedName>
        <fullName evidence="6">Outer membrane protein P5</fullName>
    </submittedName>
</protein>
<accession>A0A380MXE6</accession>
<keyword evidence="3" id="KW-0998">Cell outer membrane</keyword>
<dbReference type="GO" id="GO:0009279">
    <property type="term" value="C:cell outer membrane"/>
    <property type="evidence" value="ECO:0007669"/>
    <property type="project" value="UniProtKB-SubCell"/>
</dbReference>
<evidence type="ECO:0000256" key="2">
    <source>
        <dbReference type="ARBA" id="ARBA00023136"/>
    </source>
</evidence>
<sequence>MKTKNSLLYSLITMSCLYGCGMGKVPVEIWEDFSHTPPTEYVPPNLAGVIFYRSPDILPGDAVNIYANNEYIASLLSGAYQQVALCPENQLINAEYAKQDPAYVRKHNQGISYNLAPEQIVFFEVVPDADYGVAVRPIDAQTGLQAVIGQKLLRQNHTLPRLDRQSTCGQKILKQYTLEASALFKFDKFDYANMLERGKAEIQAISQDMRQYMNQITNIAVIGHTDPDGSYAYNMKLSRDRADTVKQALQSNGINGNLISTEGRGKNEPLITDCAARHPNNRESRLACNQPNRRVQINVYGSQTIINQ</sequence>
<organism evidence="6 7">
    <name type="scientific">Suttonella indologenes</name>
    <dbReference type="NCBI Taxonomy" id="13276"/>
    <lineage>
        <taxon>Bacteria</taxon>
        <taxon>Pseudomonadati</taxon>
        <taxon>Pseudomonadota</taxon>
        <taxon>Gammaproteobacteria</taxon>
        <taxon>Cardiobacteriales</taxon>
        <taxon>Cardiobacteriaceae</taxon>
        <taxon>Suttonella</taxon>
    </lineage>
</organism>
<keyword evidence="2 4" id="KW-0472">Membrane</keyword>
<dbReference type="Pfam" id="PF00691">
    <property type="entry name" value="OmpA"/>
    <property type="match status" value="1"/>
</dbReference>
<dbReference type="OrthoDB" id="6896077at2"/>
<dbReference type="PANTHER" id="PTHR30329:SF21">
    <property type="entry name" value="LIPOPROTEIN YIAD-RELATED"/>
    <property type="match status" value="1"/>
</dbReference>
<dbReference type="PROSITE" id="PS51123">
    <property type="entry name" value="OMPA_2"/>
    <property type="match status" value="1"/>
</dbReference>
<proteinExistence type="predicted"/>
<evidence type="ECO:0000313" key="6">
    <source>
        <dbReference type="EMBL" id="SUO96706.1"/>
    </source>
</evidence>
<dbReference type="EMBL" id="UHIA01000004">
    <property type="protein sequence ID" value="SUO96706.1"/>
    <property type="molecule type" value="Genomic_DNA"/>
</dbReference>
<dbReference type="InterPro" id="IPR006664">
    <property type="entry name" value="OMP_bac"/>
</dbReference>
<dbReference type="SUPFAM" id="SSF103088">
    <property type="entry name" value="OmpA-like"/>
    <property type="match status" value="1"/>
</dbReference>
<dbReference type="Proteomes" id="UP000254575">
    <property type="component" value="Unassembled WGS sequence"/>
</dbReference>
<dbReference type="InterPro" id="IPR050330">
    <property type="entry name" value="Bact_OuterMem_StrucFunc"/>
</dbReference>
<dbReference type="PANTHER" id="PTHR30329">
    <property type="entry name" value="STATOR ELEMENT OF FLAGELLAR MOTOR COMPLEX"/>
    <property type="match status" value="1"/>
</dbReference>
<evidence type="ECO:0000256" key="1">
    <source>
        <dbReference type="ARBA" id="ARBA00004442"/>
    </source>
</evidence>
<comment type="subcellular location">
    <subcellularLocation>
        <location evidence="1">Cell outer membrane</location>
    </subcellularLocation>
</comment>
<dbReference type="PROSITE" id="PS51257">
    <property type="entry name" value="PROKAR_LIPOPROTEIN"/>
    <property type="match status" value="1"/>
</dbReference>
<gene>
    <name evidence="6" type="primary">ompA_2</name>
    <name evidence="6" type="ORF">NCTC10717_01125</name>
</gene>
<evidence type="ECO:0000313" key="7">
    <source>
        <dbReference type="Proteomes" id="UP000254575"/>
    </source>
</evidence>
<evidence type="ECO:0000256" key="4">
    <source>
        <dbReference type="PROSITE-ProRule" id="PRU00473"/>
    </source>
</evidence>
<dbReference type="InterPro" id="IPR036737">
    <property type="entry name" value="OmpA-like_sf"/>
</dbReference>
<dbReference type="AlphaFoldDB" id="A0A380MXE6"/>
<feature type="domain" description="OmpA-like" evidence="5">
    <location>
        <begin position="171"/>
        <end position="303"/>
    </location>
</feature>
<keyword evidence="7" id="KW-1185">Reference proteome</keyword>
<dbReference type="CDD" id="cd07185">
    <property type="entry name" value="OmpA_C-like"/>
    <property type="match status" value="1"/>
</dbReference>
<dbReference type="Gene3D" id="3.30.1330.60">
    <property type="entry name" value="OmpA-like domain"/>
    <property type="match status" value="1"/>
</dbReference>
<evidence type="ECO:0000259" key="5">
    <source>
        <dbReference type="PROSITE" id="PS51123"/>
    </source>
</evidence>
<dbReference type="PRINTS" id="PR01021">
    <property type="entry name" value="OMPADOMAIN"/>
</dbReference>
<evidence type="ECO:0000256" key="3">
    <source>
        <dbReference type="ARBA" id="ARBA00023237"/>
    </source>
</evidence>
<reference evidence="6 7" key="1">
    <citation type="submission" date="2018-06" db="EMBL/GenBank/DDBJ databases">
        <authorList>
            <consortium name="Pathogen Informatics"/>
            <person name="Doyle S."/>
        </authorList>
    </citation>
    <scope>NUCLEOTIDE SEQUENCE [LARGE SCALE GENOMIC DNA]</scope>
    <source>
        <strain evidence="6 7">NCTC10717</strain>
    </source>
</reference>
<name>A0A380MXE6_9GAMM</name>
<dbReference type="InterPro" id="IPR006665">
    <property type="entry name" value="OmpA-like"/>
</dbReference>